<evidence type="ECO:0000313" key="3">
    <source>
        <dbReference type="Proteomes" id="UP000256491"/>
    </source>
</evidence>
<keyword evidence="3" id="KW-1185">Reference proteome</keyword>
<organism evidence="2 3">
    <name type="scientific">Chryseobacterium rhizosphaerae</name>
    <dbReference type="NCBI Taxonomy" id="395937"/>
    <lineage>
        <taxon>Bacteria</taxon>
        <taxon>Pseudomonadati</taxon>
        <taxon>Bacteroidota</taxon>
        <taxon>Flavobacteriia</taxon>
        <taxon>Flavobacteriales</taxon>
        <taxon>Weeksellaceae</taxon>
        <taxon>Chryseobacterium group</taxon>
        <taxon>Chryseobacterium</taxon>
    </lineage>
</organism>
<evidence type="ECO:0000313" key="2">
    <source>
        <dbReference type="EMBL" id="REC74524.1"/>
    </source>
</evidence>
<evidence type="ECO:0000259" key="1">
    <source>
        <dbReference type="Pfam" id="PF15648"/>
    </source>
</evidence>
<reference evidence="2 3" key="1">
    <citation type="journal article" date="2010" name="Syst. Appl. Microbiol.">
        <title>Four new species of Chryseobacterium from the rhizosphere of coastal sand dune plants, Chryseobacterium elymi sp. nov., Chryseobacterium hagamense sp. nov., Chryseobacterium lathyri sp. nov. and Chryseobacterium rhizosphaerae sp. nov.</title>
        <authorList>
            <person name="Cho S.H."/>
            <person name="Lee K.S."/>
            <person name="Shin D.S."/>
            <person name="Han J.H."/>
            <person name="Park K.S."/>
            <person name="Lee C.H."/>
            <person name="Park K.H."/>
            <person name="Kim S.B."/>
        </authorList>
    </citation>
    <scope>NUCLEOTIDE SEQUENCE [LARGE SCALE GENOMIC DNA]</scope>
    <source>
        <strain evidence="2 3">KCTC 22548</strain>
    </source>
</reference>
<proteinExistence type="predicted"/>
<dbReference type="EMBL" id="QNUF01000015">
    <property type="protein sequence ID" value="REC74524.1"/>
    <property type="molecule type" value="Genomic_DNA"/>
</dbReference>
<dbReference type="Pfam" id="PF14107">
    <property type="entry name" value="DUF4280"/>
    <property type="match status" value="1"/>
</dbReference>
<sequence length="473" mass="51282">MEFTSRKTSYLLNLAIMSDENKKYVPEGVFLVCDMGATPSQLIATPRKVNLYGPMMATDADNKFTVNILPFGACKKIGGPCVFASVEWTKTKSGNVFTNSQKPLLEDSEAICTIGQGKIKIFFDKYEADLANENNNESAFVSEEISSNIIGGILTSPFGSIVDLFCDDDKKFTEGVGRGFKQGLEGTWNFLTNDMWKGETWVGLGKMAVIGAAYSGPTGPLLGDTNLQAMDQVFGTDFRKTKDALVEGVGNTVNNAVEDVKRGETGEVGESVGQIYYAVIEAVAGSKGAGLVAKGLTTGAKALIGAERLALLSAKISKFANALKQGILKIVKVGRKKKPTFIIGNADDGPGTWQNRFTPKSGAAYQKKVTGAPDNTEYVVDTERMVNGEKKFDGFNPETKSLLDAKDWDKWPPHGQKWAEDKVAKEIQKDLDIANDVGFKLEYHVPTQAKADQIMDILDNYGIEGVTIKVTPK</sequence>
<protein>
    <recommendedName>
        <fullName evidence="1">Tox-REase-5 domain-containing protein</fullName>
    </recommendedName>
</protein>
<dbReference type="InterPro" id="IPR028904">
    <property type="entry name" value="Tox-REase-5_dom"/>
</dbReference>
<dbReference type="Proteomes" id="UP000256491">
    <property type="component" value="Unassembled WGS sequence"/>
</dbReference>
<dbReference type="InterPro" id="IPR025460">
    <property type="entry name" value="DUF4280"/>
</dbReference>
<accession>A0ABX9IKR0</accession>
<gene>
    <name evidence="2" type="ORF">DRF57_13595</name>
</gene>
<comment type="caution">
    <text evidence="2">The sequence shown here is derived from an EMBL/GenBank/DDBJ whole genome shotgun (WGS) entry which is preliminary data.</text>
</comment>
<name>A0ABX9IKR0_9FLAO</name>
<feature type="domain" description="Tox-REase-5" evidence="1">
    <location>
        <begin position="363"/>
        <end position="406"/>
    </location>
</feature>
<dbReference type="Pfam" id="PF15648">
    <property type="entry name" value="Tox-REase-5"/>
    <property type="match status" value="1"/>
</dbReference>